<feature type="region of interest" description="Disordered" evidence="1">
    <location>
        <begin position="1"/>
        <end position="65"/>
    </location>
</feature>
<feature type="compositionally biased region" description="Pro residues" evidence="1">
    <location>
        <begin position="413"/>
        <end position="428"/>
    </location>
</feature>
<name>A0A5C5RFX2_9ACTN</name>
<feature type="compositionally biased region" description="Polar residues" evidence="1">
    <location>
        <begin position="562"/>
        <end position="571"/>
    </location>
</feature>
<feature type="compositionally biased region" description="Polar residues" evidence="1">
    <location>
        <begin position="357"/>
        <end position="369"/>
    </location>
</feature>
<dbReference type="EMBL" id="VIGW01000001">
    <property type="protein sequence ID" value="TWS21474.1"/>
    <property type="molecule type" value="Genomic_DNA"/>
</dbReference>
<feature type="region of interest" description="Disordered" evidence="1">
    <location>
        <begin position="554"/>
        <end position="575"/>
    </location>
</feature>
<gene>
    <name evidence="2" type="ORF">FK529_02465</name>
</gene>
<comment type="caution">
    <text evidence="2">The sequence shown here is derived from an EMBL/GenBank/DDBJ whole genome shotgun (WGS) entry which is preliminary data.</text>
</comment>
<protein>
    <submittedName>
        <fullName evidence="2">Uncharacterized protein</fullName>
    </submittedName>
</protein>
<feature type="region of interest" description="Disordered" evidence="1">
    <location>
        <begin position="1250"/>
        <end position="1274"/>
    </location>
</feature>
<evidence type="ECO:0000256" key="1">
    <source>
        <dbReference type="SAM" id="MobiDB-lite"/>
    </source>
</evidence>
<reference evidence="2 3" key="1">
    <citation type="submission" date="2019-06" db="EMBL/GenBank/DDBJ databases">
        <title>Tsukamurella conjunctivitidis sp. nov., Tsukamurella assacharolytica sp. nov. and Tsukamurella sputae sp. nov. isolated from patients with conjunctivitis, bacteraemia (lymphoma) and respiratory infection (sputum) in Hong Kong.</title>
        <authorList>
            <person name="Teng J.L.L."/>
            <person name="Lee H.H."/>
            <person name="Fong J.Y.H."/>
            <person name="Fok K.M.N."/>
            <person name="Lau S.K.P."/>
            <person name="Woo P.C.Y."/>
        </authorList>
    </citation>
    <scope>NUCLEOTIDE SEQUENCE [LARGE SCALE GENOMIC DNA]</scope>
    <source>
        <strain evidence="2 3">HKU71</strain>
    </source>
</reference>
<keyword evidence="3" id="KW-1185">Reference proteome</keyword>
<dbReference type="OrthoDB" id="4412570at2"/>
<feature type="compositionally biased region" description="Basic and acidic residues" evidence="1">
    <location>
        <begin position="1"/>
        <end position="15"/>
    </location>
</feature>
<feature type="compositionally biased region" description="Gly residues" evidence="1">
    <location>
        <begin position="344"/>
        <end position="354"/>
    </location>
</feature>
<evidence type="ECO:0000313" key="3">
    <source>
        <dbReference type="Proteomes" id="UP000317291"/>
    </source>
</evidence>
<feature type="region of interest" description="Disordered" evidence="1">
    <location>
        <begin position="455"/>
        <end position="479"/>
    </location>
</feature>
<dbReference type="Proteomes" id="UP000317291">
    <property type="component" value="Unassembled WGS sequence"/>
</dbReference>
<feature type="region of interest" description="Disordered" evidence="1">
    <location>
        <begin position="330"/>
        <end position="440"/>
    </location>
</feature>
<feature type="compositionally biased region" description="Low complexity" evidence="1">
    <location>
        <begin position="1148"/>
        <end position="1182"/>
    </location>
</feature>
<evidence type="ECO:0000313" key="2">
    <source>
        <dbReference type="EMBL" id="TWS21474.1"/>
    </source>
</evidence>
<proteinExistence type="predicted"/>
<feature type="compositionally biased region" description="Low complexity" evidence="1">
    <location>
        <begin position="460"/>
        <end position="470"/>
    </location>
</feature>
<organism evidence="2 3">
    <name type="scientific">Tsukamurella asaccharolytica</name>
    <dbReference type="NCBI Taxonomy" id="2592067"/>
    <lineage>
        <taxon>Bacteria</taxon>
        <taxon>Bacillati</taxon>
        <taxon>Actinomycetota</taxon>
        <taxon>Actinomycetes</taxon>
        <taxon>Mycobacteriales</taxon>
        <taxon>Tsukamurellaceae</taxon>
        <taxon>Tsukamurella</taxon>
    </lineage>
</organism>
<sequence length="1407" mass="143914">MPTPERDGVRVDAGDHRRRGGVETRVACPHQALPGLAEQRKPAKAKPGRRWNTDQDTAHSDGGAVGQVVSVPGRFVGGAVDRFGNTIAGNAALIGVGGDPVRAWTGLLSNVTSPAAGAGRAVASATPEQILADPIAAAGSAATHAPAAVPFVGWAYGLVEWATKPGELAREGAKETLTSALDTLTLKNLEASQTVANTGEVQVTTPDVDIHADNGGYVTFTLPDLEGGEPKAWYILATPDSPGNFTTNVATGPGEELIERADGSVVLINTGTGQVVRTVKAPWAKDALGRDQPTWYSIERVDDSTSTITQHIAPNKGALYPLVADAPRGGALVKPPSGSQIAGVTGGGGDGGGPTTQSDGFSQPVTPNAVNAPYERPQGSSGGTTTTPQAQAEPYIPSAGGSSGGTAKVDPQPYRPNPAPAVPVAPPKPDSESGQDDDKQSDAYVGAVTDVASSFRDDSAVNNDANAAANPSPGTGIAATDDKSAELTRLLQSGVMNTAMLEALGYRIDASGKVVKDTPTGPPVSVELAPGLAQSPVAGLIVPQLQAGGAQVKVKEPAPGTPQDNGLSSVSIGDPGKQVDTYLVRGDGATSRTQSTRTPDGIDTITQTFDGARIDGATAVSPDGRPASSSWKDSAGNRGVIDNGDPQQRTRVEEANGSVSGIITTGEIGNVYKVTTLTPSGEVIRTATTDSGRDTHVELLPNPDPGGMPAGTQGHREGDTWTTELGNGLTVENTIPYGNGNRTVDQKIFDGRGYTYSRVVSDGRGGWQRWNTDSLGRSTYAVKPGLNGDVAVNTFAPGVSTSGAPSSVSKVSADFTKTITPTADGGKIITTLTGNGGYGPGKLSITRVDGQGNITLSERDSTSPVDKVTGQLDSAGNGWWVDGQGRHVRDRDFVTTTNENPLTGARTETKISRDTGHSVTSTYSRDGILLSEVKNYGGSYQYGFMQTPDGRVEIEVRPNGDILGRNADGTFVPVGADGRLADGLTWFGRYGKTVGTGVADMVDGAGTLLGTKGSDAAGKAWSAVGDSLAGLVGQDKAGNSIVHNQSTFWTGTNANQFTEEGSAASAGAATVAAIGYVPVVGWLGKLGRAGRFGSTVAHGLEMADHARAVTGSSVRAGVSSLTNTLLRRGDGPAIPTPPLGEVLDTADNAPTPSTTNTGSATAPNAATPPVNAHPTPEAATTPHPDKPAAPAVPTQPRPDPTAPVPAEPRPDSVTASVPTEPHPGSSYKPFTTKPAAENAAITAAKAADLETPVPGPEHPTAAGVGVGKGAPPAATQGTLELTQTAAKPAGTDAATEARQVGEAADAASPSRVGQNAAEAGYTAADGNPRAFNADGTIPANSLFNLTDPRTWEPMRFFSRETWEATPSTRIREAGNRFERVLGSFTRTAASTVRYTLTNMARTAETSG</sequence>
<feature type="region of interest" description="Disordered" evidence="1">
    <location>
        <begin position="1286"/>
        <end position="1314"/>
    </location>
</feature>
<feature type="compositionally biased region" description="Low complexity" evidence="1">
    <location>
        <begin position="377"/>
        <end position="392"/>
    </location>
</feature>
<feature type="region of interest" description="Disordered" evidence="1">
    <location>
        <begin position="1125"/>
        <end position="1231"/>
    </location>
</feature>
<feature type="compositionally biased region" description="Pro residues" evidence="1">
    <location>
        <begin position="1193"/>
        <end position="1207"/>
    </location>
</feature>
<feature type="region of interest" description="Disordered" evidence="1">
    <location>
        <begin position="615"/>
        <end position="657"/>
    </location>
</feature>
<accession>A0A5C5RFX2</accession>